<dbReference type="InterPro" id="IPR033900">
    <property type="entry name" value="Gram_neg_porin_domain"/>
</dbReference>
<evidence type="ECO:0000256" key="2">
    <source>
        <dbReference type="ARBA" id="ARBA00007539"/>
    </source>
</evidence>
<comment type="similarity">
    <text evidence="2">Belongs to the Gram-negative porin family.</text>
</comment>
<feature type="domain" description="Porin" evidence="6">
    <location>
        <begin position="7"/>
        <end position="318"/>
    </location>
</feature>
<dbReference type="PANTHER" id="PTHR34501:SF2">
    <property type="entry name" value="OUTER MEMBRANE PORIN F-RELATED"/>
    <property type="match status" value="1"/>
</dbReference>
<accession>U3BET8</accession>
<dbReference type="PROSITE" id="PS51257">
    <property type="entry name" value="PROKAR_LIPOPROTEIN"/>
    <property type="match status" value="1"/>
</dbReference>
<sequence length="338" mass="36155">MKMKLLAAAVAATACGTQAFAAQVYNNEGTTLSIGGHVSVGVGEYDGGVNYDGSDEVQVNQVSPRINVAGSQDLGNGVVVDAKGEWSLNYLEGGDNSFATRLGYIGATHDDYGRLVVGTQWSPYYDVGGIADLPIAFANNFLYDDQYDLGTARAERMVSYRNAFAIGDVGELAMGLGWQGEHDMYDARIQAGLTFSFSAFSIGYAYSGGDVGVGSQENAESSIFSAKYGSYGSGLYVALVYAMNDYMNDGFAGGKVKDSDAYEALVAYGLGNGLNLSINYEAVEDNDDSDTVFSQTALQAEYNFTPKLVGFAGYQFDLGNDYNSDENDEWIIGARYYL</sequence>
<dbReference type="EMBL" id="BATJ01000012">
    <property type="protein sequence ID" value="GAD68229.1"/>
    <property type="molecule type" value="Genomic_DNA"/>
</dbReference>
<dbReference type="InterPro" id="IPR001897">
    <property type="entry name" value="Porin_gammaproteobac"/>
</dbReference>
<organism evidence="7 8">
    <name type="scientific">Vibrio proteolyticus NBRC 13287</name>
    <dbReference type="NCBI Taxonomy" id="1219065"/>
    <lineage>
        <taxon>Bacteria</taxon>
        <taxon>Pseudomonadati</taxon>
        <taxon>Pseudomonadota</taxon>
        <taxon>Gammaproteobacteria</taxon>
        <taxon>Vibrionales</taxon>
        <taxon>Vibrionaceae</taxon>
        <taxon>Vibrio</taxon>
    </lineage>
</organism>
<dbReference type="Gene3D" id="2.40.160.10">
    <property type="entry name" value="Porin"/>
    <property type="match status" value="1"/>
</dbReference>
<dbReference type="AlphaFoldDB" id="U3BET8"/>
<dbReference type="SUPFAM" id="SSF56935">
    <property type="entry name" value="Porins"/>
    <property type="match status" value="1"/>
</dbReference>
<evidence type="ECO:0000259" key="6">
    <source>
        <dbReference type="Pfam" id="PF13609"/>
    </source>
</evidence>
<dbReference type="CDD" id="cd00342">
    <property type="entry name" value="gram_neg_porins"/>
    <property type="match status" value="1"/>
</dbReference>
<evidence type="ECO:0000313" key="7">
    <source>
        <dbReference type="EMBL" id="GAD68229.1"/>
    </source>
</evidence>
<evidence type="ECO:0000256" key="3">
    <source>
        <dbReference type="ARBA" id="ARBA00022729"/>
    </source>
</evidence>
<dbReference type="InterPro" id="IPR023614">
    <property type="entry name" value="Porin_dom_sf"/>
</dbReference>
<comment type="caution">
    <text evidence="7">The sequence shown here is derived from an EMBL/GenBank/DDBJ whole genome shotgun (WGS) entry which is preliminary data.</text>
</comment>
<evidence type="ECO:0000313" key="8">
    <source>
        <dbReference type="Proteomes" id="UP000016570"/>
    </source>
</evidence>
<dbReference type="Proteomes" id="UP000016570">
    <property type="component" value="Unassembled WGS sequence"/>
</dbReference>
<name>U3BET8_VIBPR</name>
<dbReference type="GO" id="GO:0009279">
    <property type="term" value="C:cell outer membrane"/>
    <property type="evidence" value="ECO:0007669"/>
    <property type="project" value="UniProtKB-SubCell"/>
</dbReference>
<dbReference type="GO" id="GO:0015288">
    <property type="term" value="F:porin activity"/>
    <property type="evidence" value="ECO:0007669"/>
    <property type="project" value="InterPro"/>
</dbReference>
<evidence type="ECO:0000256" key="5">
    <source>
        <dbReference type="SAM" id="SignalP"/>
    </source>
</evidence>
<keyword evidence="3 5" id="KW-0732">Signal</keyword>
<proteinExistence type="inferred from homology"/>
<dbReference type="InterPro" id="IPR050298">
    <property type="entry name" value="Gram-neg_bact_OMP"/>
</dbReference>
<dbReference type="eggNOG" id="COG3203">
    <property type="taxonomic scope" value="Bacteria"/>
</dbReference>
<dbReference type="RefSeq" id="WP_021706200.1">
    <property type="nucleotide sequence ID" value="NZ_BATJ01000012.1"/>
</dbReference>
<feature type="signal peptide" evidence="5">
    <location>
        <begin position="1"/>
        <end position="21"/>
    </location>
</feature>
<dbReference type="STRING" id="1219065.VPR01S_12_00370"/>
<comment type="subcellular location">
    <subcellularLocation>
        <location evidence="1">Cell outer membrane</location>
        <topology evidence="1">Multi-pass membrane protein</topology>
    </subcellularLocation>
</comment>
<dbReference type="PRINTS" id="PR00183">
    <property type="entry name" value="ECOLIPORIN"/>
</dbReference>
<keyword evidence="8" id="KW-1185">Reference proteome</keyword>
<dbReference type="Pfam" id="PF13609">
    <property type="entry name" value="Porin_4"/>
    <property type="match status" value="1"/>
</dbReference>
<dbReference type="GO" id="GO:0034220">
    <property type="term" value="P:monoatomic ion transmembrane transport"/>
    <property type="evidence" value="ECO:0007669"/>
    <property type="project" value="InterPro"/>
</dbReference>
<evidence type="ECO:0000256" key="1">
    <source>
        <dbReference type="ARBA" id="ARBA00004571"/>
    </source>
</evidence>
<protein>
    <recommendedName>
        <fullName evidence="6">Porin domain-containing protein</fullName>
    </recommendedName>
</protein>
<keyword evidence="4" id="KW-0472">Membrane</keyword>
<feature type="chain" id="PRO_5004638832" description="Porin domain-containing protein" evidence="5">
    <location>
        <begin position="22"/>
        <end position="338"/>
    </location>
</feature>
<evidence type="ECO:0000256" key="4">
    <source>
        <dbReference type="ARBA" id="ARBA00023136"/>
    </source>
</evidence>
<dbReference type="PANTHER" id="PTHR34501">
    <property type="entry name" value="PROTEIN YDDL-RELATED"/>
    <property type="match status" value="1"/>
</dbReference>
<gene>
    <name evidence="7" type="ORF">VPR01S_12_00370</name>
</gene>
<reference evidence="7 8" key="1">
    <citation type="submission" date="2013-09" db="EMBL/GenBank/DDBJ databases">
        <title>Whole genome shotgun sequence of Vibrio proteolyticus NBRC 13287.</title>
        <authorList>
            <person name="Isaki S."/>
            <person name="Hosoyama A."/>
            <person name="Numata M."/>
            <person name="Hashimoto M."/>
            <person name="Hosoyama Y."/>
            <person name="Tsuchikane K."/>
            <person name="Noguchi M."/>
            <person name="Hirakata S."/>
            <person name="Ichikawa N."/>
            <person name="Ohji S."/>
            <person name="Yamazoe A."/>
            <person name="Fujita N."/>
        </authorList>
    </citation>
    <scope>NUCLEOTIDE SEQUENCE [LARGE SCALE GENOMIC DNA]</scope>
    <source>
        <strain evidence="7 8">NBRC 13287</strain>
    </source>
</reference>